<evidence type="ECO:0000259" key="13">
    <source>
        <dbReference type="Pfam" id="PF01435"/>
    </source>
</evidence>
<dbReference type="GO" id="GO:0006508">
    <property type="term" value="P:proteolysis"/>
    <property type="evidence" value="ECO:0007669"/>
    <property type="project" value="UniProtKB-KW"/>
</dbReference>
<evidence type="ECO:0000256" key="11">
    <source>
        <dbReference type="ARBA" id="ARBA00023136"/>
    </source>
</evidence>
<reference evidence="14" key="1">
    <citation type="submission" date="2020-05" db="EMBL/GenBank/DDBJ databases">
        <authorList>
            <person name="Chiriac C."/>
            <person name="Salcher M."/>
            <person name="Ghai R."/>
            <person name="Kavagutti S V."/>
        </authorList>
    </citation>
    <scope>NUCLEOTIDE SEQUENCE</scope>
</reference>
<proteinExistence type="predicted"/>
<evidence type="ECO:0000256" key="10">
    <source>
        <dbReference type="ARBA" id="ARBA00023049"/>
    </source>
</evidence>
<keyword evidence="10" id="KW-0482">Metalloprotease</keyword>
<keyword evidence="7" id="KW-0378">Hydrolase</keyword>
<evidence type="ECO:0000313" key="15">
    <source>
        <dbReference type="EMBL" id="CAB4955237.1"/>
    </source>
</evidence>
<dbReference type="InterPro" id="IPR050083">
    <property type="entry name" value="HtpX_protease"/>
</dbReference>
<dbReference type="GO" id="GO:0004222">
    <property type="term" value="F:metalloendopeptidase activity"/>
    <property type="evidence" value="ECO:0007669"/>
    <property type="project" value="InterPro"/>
</dbReference>
<dbReference type="GO" id="GO:0046872">
    <property type="term" value="F:metal ion binding"/>
    <property type="evidence" value="ECO:0007669"/>
    <property type="project" value="UniProtKB-KW"/>
</dbReference>
<accession>A0A6J7FV31</accession>
<evidence type="ECO:0000256" key="1">
    <source>
        <dbReference type="ARBA" id="ARBA00001947"/>
    </source>
</evidence>
<keyword evidence="6" id="KW-0479">Metal-binding</keyword>
<evidence type="ECO:0000256" key="7">
    <source>
        <dbReference type="ARBA" id="ARBA00022801"/>
    </source>
</evidence>
<evidence type="ECO:0000256" key="4">
    <source>
        <dbReference type="ARBA" id="ARBA00022670"/>
    </source>
</evidence>
<feature type="transmembrane region" description="Helical" evidence="12">
    <location>
        <begin position="183"/>
        <end position="206"/>
    </location>
</feature>
<organism evidence="14">
    <name type="scientific">freshwater metagenome</name>
    <dbReference type="NCBI Taxonomy" id="449393"/>
    <lineage>
        <taxon>unclassified sequences</taxon>
        <taxon>metagenomes</taxon>
        <taxon>ecological metagenomes</taxon>
    </lineage>
</organism>
<feature type="domain" description="Peptidase M48" evidence="13">
    <location>
        <begin position="76"/>
        <end position="273"/>
    </location>
</feature>
<evidence type="ECO:0000256" key="2">
    <source>
        <dbReference type="ARBA" id="ARBA00004651"/>
    </source>
</evidence>
<keyword evidence="8" id="KW-0862">Zinc</keyword>
<dbReference type="EMBL" id="CAFBMJ010000017">
    <property type="protein sequence ID" value="CAB4895769.1"/>
    <property type="molecule type" value="Genomic_DNA"/>
</dbReference>
<evidence type="ECO:0000313" key="14">
    <source>
        <dbReference type="EMBL" id="CAB4895769.1"/>
    </source>
</evidence>
<evidence type="ECO:0000256" key="3">
    <source>
        <dbReference type="ARBA" id="ARBA00022475"/>
    </source>
</evidence>
<gene>
    <name evidence="14" type="ORF">UFOPK3573_00378</name>
    <name evidence="15" type="ORF">UFOPK3879_00212</name>
</gene>
<dbReference type="InterPro" id="IPR001915">
    <property type="entry name" value="Peptidase_M48"/>
</dbReference>
<evidence type="ECO:0000256" key="12">
    <source>
        <dbReference type="SAM" id="Phobius"/>
    </source>
</evidence>
<keyword evidence="4" id="KW-0645">Protease</keyword>
<evidence type="ECO:0000256" key="5">
    <source>
        <dbReference type="ARBA" id="ARBA00022692"/>
    </source>
</evidence>
<keyword evidence="9 12" id="KW-1133">Transmembrane helix</keyword>
<dbReference type="Gene3D" id="3.30.2010.10">
    <property type="entry name" value="Metalloproteases ('zincins'), catalytic domain"/>
    <property type="match status" value="1"/>
</dbReference>
<evidence type="ECO:0000256" key="9">
    <source>
        <dbReference type="ARBA" id="ARBA00022989"/>
    </source>
</evidence>
<protein>
    <submittedName>
        <fullName evidence="14">Unannotated protein</fullName>
    </submittedName>
</protein>
<dbReference type="PANTHER" id="PTHR43221:SF1">
    <property type="entry name" value="PROTEASE HTPX"/>
    <property type="match status" value="1"/>
</dbReference>
<sequence length="290" mass="32107">MAPLVALLPVWLIAIGLIWLPMKLMSDISYFFFASMAMLLGVVLFSRPVQRIVFARMLGARPPTSRELLALQPAWNTVSQANHFSSDRFVLAVVDSDETNAFACGGHLLVVSSYAVDHLRQDQLTGVLAHELSHHMGGHTVALTISQWMSLPIIGLARLGILFRNFAQRVTSKFTERYVAARFVMQALASLLTATSYLLLSGFSAAQALNNRIGRASEYRADARAAQMGFGHELLSALRNVGNHEIQKGMRLRPMLSTSTHPPAGTRVAKLEALLKRDVAHKRRSVRRHQ</sequence>
<dbReference type="GO" id="GO:0005886">
    <property type="term" value="C:plasma membrane"/>
    <property type="evidence" value="ECO:0007669"/>
    <property type="project" value="UniProtKB-SubCell"/>
</dbReference>
<feature type="transmembrane region" description="Helical" evidence="12">
    <location>
        <begin position="28"/>
        <end position="46"/>
    </location>
</feature>
<feature type="transmembrane region" description="Helical" evidence="12">
    <location>
        <begin position="5"/>
        <end position="22"/>
    </location>
</feature>
<keyword evidence="5 12" id="KW-0812">Transmembrane</keyword>
<feature type="transmembrane region" description="Helical" evidence="12">
    <location>
        <begin position="141"/>
        <end position="163"/>
    </location>
</feature>
<dbReference type="EMBL" id="CAFBNR010000006">
    <property type="protein sequence ID" value="CAB4955237.1"/>
    <property type="molecule type" value="Genomic_DNA"/>
</dbReference>
<dbReference type="AlphaFoldDB" id="A0A6J7FV31"/>
<name>A0A6J7FV31_9ZZZZ</name>
<dbReference type="Pfam" id="PF01435">
    <property type="entry name" value="Peptidase_M48"/>
    <property type="match status" value="1"/>
</dbReference>
<dbReference type="PANTHER" id="PTHR43221">
    <property type="entry name" value="PROTEASE HTPX"/>
    <property type="match status" value="1"/>
</dbReference>
<evidence type="ECO:0000256" key="8">
    <source>
        <dbReference type="ARBA" id="ARBA00022833"/>
    </source>
</evidence>
<comment type="subcellular location">
    <subcellularLocation>
        <location evidence="2">Cell membrane</location>
        <topology evidence="2">Multi-pass membrane protein</topology>
    </subcellularLocation>
</comment>
<evidence type="ECO:0000256" key="6">
    <source>
        <dbReference type="ARBA" id="ARBA00022723"/>
    </source>
</evidence>
<keyword evidence="11 12" id="KW-0472">Membrane</keyword>
<keyword evidence="3" id="KW-1003">Cell membrane</keyword>
<comment type="cofactor">
    <cofactor evidence="1">
        <name>Zn(2+)</name>
        <dbReference type="ChEBI" id="CHEBI:29105"/>
    </cofactor>
</comment>